<dbReference type="Proteomes" id="UP000263268">
    <property type="component" value="Unassembled WGS sequence"/>
</dbReference>
<dbReference type="Pfam" id="PF00535">
    <property type="entry name" value="Glycos_transf_2"/>
    <property type="match status" value="1"/>
</dbReference>
<dbReference type="EMBL" id="DPRK01000190">
    <property type="protein sequence ID" value="HCY82252.1"/>
    <property type="molecule type" value="Genomic_DNA"/>
</dbReference>
<dbReference type="PANTHER" id="PTHR10859">
    <property type="entry name" value="GLYCOSYL TRANSFERASE"/>
    <property type="match status" value="1"/>
</dbReference>
<evidence type="ECO:0000313" key="2">
    <source>
        <dbReference type="EMBL" id="HCY82252.1"/>
    </source>
</evidence>
<dbReference type="RefSeq" id="WP_417889416.1">
    <property type="nucleotide sequence ID" value="NZ_JBLWTM010000007.1"/>
</dbReference>
<dbReference type="GO" id="GO:0006487">
    <property type="term" value="P:protein N-linked glycosylation"/>
    <property type="evidence" value="ECO:0007669"/>
    <property type="project" value="TreeGrafter"/>
</dbReference>
<accession>A0A3D6BSP5</accession>
<gene>
    <name evidence="2" type="ORF">DHV22_11960</name>
</gene>
<dbReference type="SUPFAM" id="SSF53448">
    <property type="entry name" value="Nucleotide-diphospho-sugar transferases"/>
    <property type="match status" value="1"/>
</dbReference>
<organism evidence="2 3">
    <name type="scientific">Xanthomarina gelatinilytica</name>
    <dbReference type="NCBI Taxonomy" id="1137281"/>
    <lineage>
        <taxon>Bacteria</taxon>
        <taxon>Pseudomonadati</taxon>
        <taxon>Bacteroidota</taxon>
        <taxon>Flavobacteriia</taxon>
        <taxon>Flavobacteriales</taxon>
        <taxon>Flavobacteriaceae</taxon>
        <taxon>Xanthomarina</taxon>
    </lineage>
</organism>
<name>A0A3D6BSP5_9FLAO</name>
<keyword evidence="2" id="KW-0808">Transferase</keyword>
<protein>
    <submittedName>
        <fullName evidence="2">Family 2 glycosyl transferase</fullName>
    </submittedName>
</protein>
<dbReference type="Gene3D" id="3.90.550.10">
    <property type="entry name" value="Spore Coat Polysaccharide Biosynthesis Protein SpsA, Chain A"/>
    <property type="match status" value="1"/>
</dbReference>
<evidence type="ECO:0000313" key="3">
    <source>
        <dbReference type="Proteomes" id="UP000263268"/>
    </source>
</evidence>
<comment type="caution">
    <text evidence="2">The sequence shown here is derived from an EMBL/GenBank/DDBJ whole genome shotgun (WGS) entry which is preliminary data.</text>
</comment>
<dbReference type="InterPro" id="IPR001173">
    <property type="entry name" value="Glyco_trans_2-like"/>
</dbReference>
<sequence length="242" mass="27804">MQKTCIIIPCYNESSRLDLDAYNGFLNSHQELDVCFVNDGSTDNSLFILEQLATNFDTVSVMHLEKNLGKAEAIRRAMLHLSEKNYAFLGYLDADLSTSLDEMLRITRFSSSTSKFILGSRIKTLNTTIERSAIRHILGRSLATIVNTFILKLPIYDTQCGAKLIETSLAKDIFKQPFVSKWLFDIELLLRTNKLKGATFCKQHILEVPLNKWQDNGNTRITFMDFINIPIDLLRIYFQYQK</sequence>
<dbReference type="GO" id="GO:0016740">
    <property type="term" value="F:transferase activity"/>
    <property type="evidence" value="ECO:0007669"/>
    <property type="project" value="UniProtKB-KW"/>
</dbReference>
<dbReference type="PANTHER" id="PTHR10859:SF91">
    <property type="entry name" value="DOLICHYL-PHOSPHATE BETA-GLUCOSYLTRANSFERASE"/>
    <property type="match status" value="1"/>
</dbReference>
<dbReference type="AlphaFoldDB" id="A0A3D6BSP5"/>
<proteinExistence type="predicted"/>
<dbReference type="InterPro" id="IPR029044">
    <property type="entry name" value="Nucleotide-diphossugar_trans"/>
</dbReference>
<evidence type="ECO:0000259" key="1">
    <source>
        <dbReference type="Pfam" id="PF00535"/>
    </source>
</evidence>
<feature type="domain" description="Glycosyltransferase 2-like" evidence="1">
    <location>
        <begin position="5"/>
        <end position="173"/>
    </location>
</feature>
<reference evidence="2 3" key="1">
    <citation type="journal article" date="2018" name="Nat. Biotechnol.">
        <title>A standardized bacterial taxonomy based on genome phylogeny substantially revises the tree of life.</title>
        <authorList>
            <person name="Parks D.H."/>
            <person name="Chuvochina M."/>
            <person name="Waite D.W."/>
            <person name="Rinke C."/>
            <person name="Skarshewski A."/>
            <person name="Chaumeil P.A."/>
            <person name="Hugenholtz P."/>
        </authorList>
    </citation>
    <scope>NUCLEOTIDE SEQUENCE [LARGE SCALE GENOMIC DNA]</scope>
    <source>
        <strain evidence="2">UBA10227</strain>
    </source>
</reference>